<dbReference type="Ensembl" id="ENSMFAT00000078603.1">
    <property type="protein sequence ID" value="ENSMFAP00000057412.1"/>
    <property type="gene ID" value="ENSMFAG00000000560.2"/>
</dbReference>
<name>A0A7N9IEP1_MACFA</name>
<feature type="region of interest" description="Disordered" evidence="1">
    <location>
        <begin position="170"/>
        <end position="196"/>
    </location>
</feature>
<dbReference type="GO" id="GO:0005634">
    <property type="term" value="C:nucleus"/>
    <property type="evidence" value="ECO:0007669"/>
    <property type="project" value="TreeGrafter"/>
</dbReference>
<feature type="compositionally biased region" description="Basic and acidic residues" evidence="1">
    <location>
        <begin position="105"/>
        <end position="115"/>
    </location>
</feature>
<accession>A0A7N9IEP1</accession>
<feature type="compositionally biased region" description="Low complexity" evidence="1">
    <location>
        <begin position="490"/>
        <end position="503"/>
    </location>
</feature>
<organism evidence="3 4">
    <name type="scientific">Macaca fascicularis</name>
    <name type="common">Crab-eating macaque</name>
    <name type="synonym">Cynomolgus monkey</name>
    <dbReference type="NCBI Taxonomy" id="9541"/>
    <lineage>
        <taxon>Eukaryota</taxon>
        <taxon>Metazoa</taxon>
        <taxon>Chordata</taxon>
        <taxon>Craniata</taxon>
        <taxon>Vertebrata</taxon>
        <taxon>Euteleostomi</taxon>
        <taxon>Mammalia</taxon>
        <taxon>Eutheria</taxon>
        <taxon>Euarchontoglires</taxon>
        <taxon>Primates</taxon>
        <taxon>Haplorrhini</taxon>
        <taxon>Catarrhini</taxon>
        <taxon>Cercopithecidae</taxon>
        <taxon>Cercopithecinae</taxon>
        <taxon>Macaca</taxon>
    </lineage>
</organism>
<dbReference type="InterPro" id="IPR025750">
    <property type="entry name" value="DPF1-3_N"/>
</dbReference>
<dbReference type="InterPro" id="IPR051580">
    <property type="entry name" value="ZnF-Chromatin_assoc"/>
</dbReference>
<evidence type="ECO:0000259" key="2">
    <source>
        <dbReference type="Pfam" id="PF14051"/>
    </source>
</evidence>
<proteinExistence type="predicted"/>
<dbReference type="GeneTree" id="ENSGT00940000155070"/>
<dbReference type="Proteomes" id="UP000233100">
    <property type="component" value="Chromosome 14"/>
</dbReference>
<dbReference type="PANTHER" id="PTHR23057:SF5">
    <property type="entry name" value="ZINC FINGER PROTEIN UBI-D4"/>
    <property type="match status" value="1"/>
</dbReference>
<feature type="region of interest" description="Disordered" evidence="1">
    <location>
        <begin position="84"/>
        <end position="151"/>
    </location>
</feature>
<dbReference type="PANTHER" id="PTHR23057">
    <property type="entry name" value="JUXTAPOSED WITH ANOTHER ZINC FINGER PROTEIN 1"/>
    <property type="match status" value="1"/>
</dbReference>
<feature type="compositionally biased region" description="Basic and acidic residues" evidence="1">
    <location>
        <begin position="131"/>
        <end position="145"/>
    </location>
</feature>
<evidence type="ECO:0000256" key="1">
    <source>
        <dbReference type="SAM" id="MobiDB-lite"/>
    </source>
</evidence>
<sequence>MLPTPTHTPGFYLLCSLGEQYYKDAMEQCHNYNARLCAERSVRLPFLDSQTGVAQSNCYIWMEKRHRGPGLASGQLYSYPARRWRKKRRAHPPEDPRLSFPSIKPDTDQTLKKEGLISQDGSSLEALLRTDPLEKRGAPDPRVDDDSLGEFPVTNSRARKRILEPDDFLDDLDDEDYEEDTPKRRGKGKSKGKGVGSARKKLDASILEDRDKPYACDSECLTSGWVDLALDPAPAQAMRGGRVMFLPRVLKQTWVLVLPADCFRLRTLGGLGPCYMTGGTCMLWERFLPSSGVGLLVGATAGRVGLSRDSLQVSWPQLSQGPRGLTLSFSTSVLFFFLSALPRFCPSTLGAPSPLGFLSRLLRFPADAAPVSSVSRPSSHDFSFCLSDSFKQKHTSKAPQRGSSLNFSDLWFSCPFFPLPLFLLPFSFPGMLALKSLEWHGGRSSGTSAVLYSSKSWRLPLPLLVSHKPTPRAAQPSAWGGFRSIIRSPLQSDPSAPSPDQAPGGQLMFPTAPPPPAILSPHSFPAGPLALLGITCQDDKMPRGDLLSLLIGRPGQGNYVGVCLNFSGDNCPTGFIDRISPRNPPLLVYAHSEEMGSMVCVG</sequence>
<reference evidence="3 4" key="1">
    <citation type="submission" date="2013-03" db="EMBL/GenBank/DDBJ databases">
        <authorList>
            <person name="Warren W."/>
            <person name="Wilson R.K."/>
        </authorList>
    </citation>
    <scope>NUCLEOTIDE SEQUENCE</scope>
</reference>
<protein>
    <recommendedName>
        <fullName evidence="2">DPF1-3 N-terminal domain-containing protein</fullName>
    </recommendedName>
</protein>
<reference evidence="3" key="2">
    <citation type="submission" date="2025-08" db="UniProtKB">
        <authorList>
            <consortium name="Ensembl"/>
        </authorList>
    </citation>
    <scope>IDENTIFICATION</scope>
</reference>
<feature type="compositionally biased region" description="Acidic residues" evidence="1">
    <location>
        <begin position="170"/>
        <end position="179"/>
    </location>
</feature>
<feature type="domain" description="DPF1-3 N-terminal" evidence="2">
    <location>
        <begin position="19"/>
        <end position="89"/>
    </location>
</feature>
<dbReference type="Pfam" id="PF14051">
    <property type="entry name" value="DPF1-3_N"/>
    <property type="match status" value="1"/>
</dbReference>
<evidence type="ECO:0000313" key="4">
    <source>
        <dbReference type="Proteomes" id="UP000233100"/>
    </source>
</evidence>
<dbReference type="AlphaFoldDB" id="A0A7N9IEP1"/>
<keyword evidence="4" id="KW-1185">Reference proteome</keyword>
<evidence type="ECO:0000313" key="3">
    <source>
        <dbReference type="Ensembl" id="ENSMFAP00000057412.1"/>
    </source>
</evidence>
<feature type="region of interest" description="Disordered" evidence="1">
    <location>
        <begin position="490"/>
        <end position="512"/>
    </location>
</feature>
<dbReference type="Bgee" id="ENSMFAG00000000560">
    <property type="expression patterns" value="Expressed in heart and 13 other cell types or tissues"/>
</dbReference>
<reference evidence="3" key="3">
    <citation type="submission" date="2025-09" db="UniProtKB">
        <authorList>
            <consortium name="Ensembl"/>
        </authorList>
    </citation>
    <scope>IDENTIFICATION</scope>
</reference>